<dbReference type="AlphaFoldDB" id="A0A2I0LEN4"/>
<keyword evidence="5" id="KW-1185">Reference proteome</keyword>
<dbReference type="InterPro" id="IPR036296">
    <property type="entry name" value="SKP1-like_dim_sf"/>
</dbReference>
<dbReference type="STRING" id="22663.A0A2I0LEN4"/>
<protein>
    <recommendedName>
        <fullName evidence="6">SKP1 component POZ domain-containing protein</fullName>
    </recommendedName>
</protein>
<dbReference type="InterPro" id="IPR016072">
    <property type="entry name" value="Skp1_comp_dimer"/>
</dbReference>
<organism evidence="4 5">
    <name type="scientific">Punica granatum</name>
    <name type="common">Pomegranate</name>
    <dbReference type="NCBI Taxonomy" id="22663"/>
    <lineage>
        <taxon>Eukaryota</taxon>
        <taxon>Viridiplantae</taxon>
        <taxon>Streptophyta</taxon>
        <taxon>Embryophyta</taxon>
        <taxon>Tracheophyta</taxon>
        <taxon>Spermatophyta</taxon>
        <taxon>Magnoliopsida</taxon>
        <taxon>eudicotyledons</taxon>
        <taxon>Gunneridae</taxon>
        <taxon>Pentapetalae</taxon>
        <taxon>rosids</taxon>
        <taxon>malvids</taxon>
        <taxon>Myrtales</taxon>
        <taxon>Lythraceae</taxon>
        <taxon>Punica</taxon>
    </lineage>
</organism>
<comment type="caution">
    <text evidence="4">The sequence shown here is derived from an EMBL/GenBank/DDBJ whole genome shotgun (WGS) entry which is preliminary data.</text>
</comment>
<dbReference type="InterPro" id="IPR016897">
    <property type="entry name" value="SKP1"/>
</dbReference>
<dbReference type="Gene3D" id="3.30.710.10">
    <property type="entry name" value="Potassium Channel Kv1.1, Chain A"/>
    <property type="match status" value="1"/>
</dbReference>
<accession>A0A2I0LEN4</accession>
<dbReference type="Proteomes" id="UP000233551">
    <property type="component" value="Unassembled WGS sequence"/>
</dbReference>
<feature type="domain" description="SKP1 component dimerisation" evidence="2">
    <location>
        <begin position="71"/>
        <end position="93"/>
    </location>
</feature>
<dbReference type="InterPro" id="IPR016073">
    <property type="entry name" value="Skp1_comp_POZ"/>
</dbReference>
<dbReference type="GO" id="GO:0016567">
    <property type="term" value="P:protein ubiquitination"/>
    <property type="evidence" value="ECO:0007669"/>
    <property type="project" value="UniProtKB-UniPathway"/>
</dbReference>
<evidence type="ECO:0008006" key="6">
    <source>
        <dbReference type="Google" id="ProtNLM"/>
    </source>
</evidence>
<dbReference type="SUPFAM" id="SSF81382">
    <property type="entry name" value="Skp1 dimerisation domain-like"/>
    <property type="match status" value="1"/>
</dbReference>
<name>A0A2I0LEN4_PUNGR</name>
<sequence>MSTSSSFSSKKMVTLKSKEGETFEIDEAAAFLSMTIKRMVKEGRTGGATICLPDITANTVRKAKYALKIGGLLNLTCDAVSKMIRGMTQEEIR</sequence>
<dbReference type="Pfam" id="PF03931">
    <property type="entry name" value="Skp1_POZ"/>
    <property type="match status" value="1"/>
</dbReference>
<dbReference type="PANTHER" id="PTHR11165">
    <property type="entry name" value="SKP1"/>
    <property type="match status" value="1"/>
</dbReference>
<dbReference type="UniPathway" id="UPA00143"/>
<evidence type="ECO:0000313" key="4">
    <source>
        <dbReference type="EMBL" id="PKI78686.1"/>
    </source>
</evidence>
<dbReference type="InterPro" id="IPR011333">
    <property type="entry name" value="SKP1/BTB/POZ_sf"/>
</dbReference>
<feature type="domain" description="SKP1 component POZ" evidence="3">
    <location>
        <begin position="11"/>
        <end position="62"/>
    </location>
</feature>
<comment type="pathway">
    <text evidence="1">Protein modification; protein ubiquitination.</text>
</comment>
<gene>
    <name evidence="4" type="ORF">CRG98_000911</name>
</gene>
<dbReference type="Pfam" id="PF01466">
    <property type="entry name" value="Skp1"/>
    <property type="match status" value="1"/>
</dbReference>
<evidence type="ECO:0000259" key="3">
    <source>
        <dbReference type="Pfam" id="PF03931"/>
    </source>
</evidence>
<proteinExistence type="predicted"/>
<reference evidence="4 5" key="1">
    <citation type="submission" date="2017-11" db="EMBL/GenBank/DDBJ databases">
        <title>De-novo sequencing of pomegranate (Punica granatum L.) genome.</title>
        <authorList>
            <person name="Akparov Z."/>
            <person name="Amiraslanov A."/>
            <person name="Hajiyeva S."/>
            <person name="Abbasov M."/>
            <person name="Kaur K."/>
            <person name="Hamwieh A."/>
            <person name="Solovyev V."/>
            <person name="Salamov A."/>
            <person name="Braich B."/>
            <person name="Kosarev P."/>
            <person name="Mahmoud A."/>
            <person name="Hajiyev E."/>
            <person name="Babayeva S."/>
            <person name="Izzatullayeva V."/>
            <person name="Mammadov A."/>
            <person name="Mammadov A."/>
            <person name="Sharifova S."/>
            <person name="Ojaghi J."/>
            <person name="Eynullazada K."/>
            <person name="Bayramov B."/>
            <person name="Abdulazimova A."/>
            <person name="Shahmuradov I."/>
        </authorList>
    </citation>
    <scope>NUCLEOTIDE SEQUENCE [LARGE SCALE GENOMIC DNA]</scope>
    <source>
        <strain evidence="5">cv. AG2017</strain>
        <tissue evidence="4">Leaf</tissue>
    </source>
</reference>
<evidence type="ECO:0000259" key="2">
    <source>
        <dbReference type="Pfam" id="PF01466"/>
    </source>
</evidence>
<dbReference type="SUPFAM" id="SSF54695">
    <property type="entry name" value="POZ domain"/>
    <property type="match status" value="1"/>
</dbReference>
<evidence type="ECO:0000313" key="5">
    <source>
        <dbReference type="Proteomes" id="UP000233551"/>
    </source>
</evidence>
<evidence type="ECO:0000256" key="1">
    <source>
        <dbReference type="ARBA" id="ARBA00004906"/>
    </source>
</evidence>
<dbReference type="EMBL" id="PGOL01000037">
    <property type="protein sequence ID" value="PKI78686.1"/>
    <property type="molecule type" value="Genomic_DNA"/>
</dbReference>
<dbReference type="GO" id="GO:0006511">
    <property type="term" value="P:ubiquitin-dependent protein catabolic process"/>
    <property type="evidence" value="ECO:0007669"/>
    <property type="project" value="InterPro"/>
</dbReference>